<organism evidence="1 2">
    <name type="scientific">Natrinema soli</name>
    <dbReference type="NCBI Taxonomy" id="1930624"/>
    <lineage>
        <taxon>Archaea</taxon>
        <taxon>Methanobacteriati</taxon>
        <taxon>Methanobacteriota</taxon>
        <taxon>Stenosarchaea group</taxon>
        <taxon>Halobacteria</taxon>
        <taxon>Halobacteriales</taxon>
        <taxon>Natrialbaceae</taxon>
        <taxon>Natrinema</taxon>
    </lineage>
</organism>
<evidence type="ECO:0000313" key="2">
    <source>
        <dbReference type="Proteomes" id="UP001596383"/>
    </source>
</evidence>
<dbReference type="AlphaFoldDB" id="A0ABD5SYC0"/>
<accession>A0ABD5SYC0</accession>
<feature type="non-terminal residue" evidence="1">
    <location>
        <position position="91"/>
    </location>
</feature>
<gene>
    <name evidence="1" type="ORF">ACFQE6_25470</name>
</gene>
<name>A0ABD5SYC0_9EURY</name>
<protein>
    <submittedName>
        <fullName evidence="1">Type II secretion protein</fullName>
    </submittedName>
</protein>
<keyword evidence="2" id="KW-1185">Reference proteome</keyword>
<sequence>MSPDGTTRLRSVIDDLPLGGVFGSRTDTASSCDCTASFDDETLVLDATDCDGDLENATACRRTAIEALADRAAARIVVRSNGLERRYADRG</sequence>
<evidence type="ECO:0000313" key="1">
    <source>
        <dbReference type="EMBL" id="MFC6768228.1"/>
    </source>
</evidence>
<dbReference type="EMBL" id="JBHSWV010000508">
    <property type="protein sequence ID" value="MFC6768228.1"/>
    <property type="molecule type" value="Genomic_DNA"/>
</dbReference>
<comment type="caution">
    <text evidence="1">The sequence shown here is derived from an EMBL/GenBank/DDBJ whole genome shotgun (WGS) entry which is preliminary data.</text>
</comment>
<reference evidence="1 2" key="1">
    <citation type="journal article" date="2019" name="Int. J. Syst. Evol. Microbiol.">
        <title>The Global Catalogue of Microorganisms (GCM) 10K type strain sequencing project: providing services to taxonomists for standard genome sequencing and annotation.</title>
        <authorList>
            <consortium name="The Broad Institute Genomics Platform"/>
            <consortium name="The Broad Institute Genome Sequencing Center for Infectious Disease"/>
            <person name="Wu L."/>
            <person name="Ma J."/>
        </authorList>
    </citation>
    <scope>NUCLEOTIDE SEQUENCE [LARGE SCALE GENOMIC DNA]</scope>
    <source>
        <strain evidence="1 2">LMG 29247</strain>
    </source>
</reference>
<dbReference type="Proteomes" id="UP001596383">
    <property type="component" value="Unassembled WGS sequence"/>
</dbReference>
<proteinExistence type="predicted"/>